<name>A0A2I0TL05_LIMLA</name>
<gene>
    <name evidence="1" type="ORF">llap_15205</name>
</gene>
<keyword evidence="2" id="KW-1185">Reference proteome</keyword>
<dbReference type="Proteomes" id="UP000233556">
    <property type="component" value="Unassembled WGS sequence"/>
</dbReference>
<reference evidence="2" key="2">
    <citation type="submission" date="2017-12" db="EMBL/GenBank/DDBJ databases">
        <title>Genome sequence of the Bar-tailed Godwit (Limosa lapponica baueri).</title>
        <authorList>
            <person name="Lima N.C.B."/>
            <person name="Parody-Merino A.M."/>
            <person name="Battley P.F."/>
            <person name="Fidler A.E."/>
            <person name="Prosdocimi F."/>
        </authorList>
    </citation>
    <scope>NUCLEOTIDE SEQUENCE [LARGE SCALE GENOMIC DNA]</scope>
</reference>
<evidence type="ECO:0000313" key="1">
    <source>
        <dbReference type="EMBL" id="PKU34491.1"/>
    </source>
</evidence>
<protein>
    <submittedName>
        <fullName evidence="1">Uncharacterized protein</fullName>
    </submittedName>
</protein>
<sequence>MACLGLIQAKWCLINPIAFYNEMTEFVDESSQLSFTSTVEMHLTPPPKVSLYPSEDIIAENEISIDPPNASNVA</sequence>
<proteinExistence type="predicted"/>
<dbReference type="AlphaFoldDB" id="A0A2I0TL05"/>
<evidence type="ECO:0000313" key="2">
    <source>
        <dbReference type="Proteomes" id="UP000233556"/>
    </source>
</evidence>
<dbReference type="EMBL" id="KZ509060">
    <property type="protein sequence ID" value="PKU34491.1"/>
    <property type="molecule type" value="Genomic_DNA"/>
</dbReference>
<organism evidence="1 2">
    <name type="scientific">Limosa lapponica baueri</name>
    <dbReference type="NCBI Taxonomy" id="1758121"/>
    <lineage>
        <taxon>Eukaryota</taxon>
        <taxon>Metazoa</taxon>
        <taxon>Chordata</taxon>
        <taxon>Craniata</taxon>
        <taxon>Vertebrata</taxon>
        <taxon>Euteleostomi</taxon>
        <taxon>Archelosauria</taxon>
        <taxon>Archosauria</taxon>
        <taxon>Dinosauria</taxon>
        <taxon>Saurischia</taxon>
        <taxon>Theropoda</taxon>
        <taxon>Coelurosauria</taxon>
        <taxon>Aves</taxon>
        <taxon>Neognathae</taxon>
        <taxon>Neoaves</taxon>
        <taxon>Charadriiformes</taxon>
        <taxon>Scolopacidae</taxon>
        <taxon>Limosa</taxon>
    </lineage>
</organism>
<reference evidence="2" key="1">
    <citation type="submission" date="2017-11" db="EMBL/GenBank/DDBJ databases">
        <authorList>
            <person name="Lima N.C."/>
            <person name="Parody-Merino A.M."/>
            <person name="Battley P.F."/>
            <person name="Fidler A.E."/>
            <person name="Prosdocimi F."/>
        </authorList>
    </citation>
    <scope>NUCLEOTIDE SEQUENCE [LARGE SCALE GENOMIC DNA]</scope>
</reference>
<accession>A0A2I0TL05</accession>